<dbReference type="Gene3D" id="1.20.1070.10">
    <property type="entry name" value="Rhodopsin 7-helix transmembrane proteins"/>
    <property type="match status" value="1"/>
</dbReference>
<name>A0AAW0WE84_CHEQU</name>
<dbReference type="Proteomes" id="UP001445076">
    <property type="component" value="Unassembled WGS sequence"/>
</dbReference>
<evidence type="ECO:0000256" key="4">
    <source>
        <dbReference type="ARBA" id="ARBA00022989"/>
    </source>
</evidence>
<evidence type="ECO:0000313" key="11">
    <source>
        <dbReference type="Proteomes" id="UP001445076"/>
    </source>
</evidence>
<protein>
    <recommendedName>
        <fullName evidence="9">G-protein coupled receptors family 1 profile domain-containing protein</fullName>
    </recommendedName>
</protein>
<proteinExistence type="inferred from homology"/>
<sequence length="351" mass="38598">MTTPTNLLLLGLAVADLLVEVEYIPYATSSLLGGDQLMAAKEHALYVLIHAHLSHVCHTIAIWLTVSLAVWRWVAVCRPHAAPSICTMVHARRVLLTVYLACPALATPTFLMYTVKEYHNKAGAKVFRVDFSTLALAHDELLKKINFLVYSVLVKLVPCLLLTVLMPAIIRGMWVAKSRRQRLVCRRPSAPVSTTNGANNNSDPSATTSARRFSRCGGGKKSAVKKSLSLADGVDHKKTHKKGEGATERTTSMLLVVMLLFLLTEAPQGVLTGLSLVYGHDFFSDCYIQLGDFMDLLALINSAINFVLYCVMSLQFRDTFVNLYCGACTRHKATMPTSTKSVTIHAHNSHI</sequence>
<feature type="chain" id="PRO_5043923277" description="G-protein coupled receptors family 1 profile domain-containing protein" evidence="8">
    <location>
        <begin position="16"/>
        <end position="351"/>
    </location>
</feature>
<accession>A0AAW0WE84</accession>
<dbReference type="InterPro" id="IPR053219">
    <property type="entry name" value="GPCR_Dmsr-1"/>
</dbReference>
<dbReference type="PROSITE" id="PS50262">
    <property type="entry name" value="G_PROTEIN_RECEP_F1_2"/>
    <property type="match status" value="1"/>
</dbReference>
<keyword evidence="8" id="KW-0732">Signal</keyword>
<dbReference type="Pfam" id="PF00001">
    <property type="entry name" value="7tm_1"/>
    <property type="match status" value="1"/>
</dbReference>
<evidence type="ECO:0000256" key="8">
    <source>
        <dbReference type="SAM" id="SignalP"/>
    </source>
</evidence>
<dbReference type="PANTHER" id="PTHR46273">
    <property type="entry name" value="MYOSUPPRESSIN RECEPTOR 1, ISOFORM B-RELATED"/>
    <property type="match status" value="1"/>
</dbReference>
<dbReference type="AlphaFoldDB" id="A0AAW0WE84"/>
<feature type="transmembrane region" description="Helical" evidence="7">
    <location>
        <begin position="296"/>
        <end position="314"/>
    </location>
</feature>
<comment type="caution">
    <text evidence="10">The sequence shown here is derived from an EMBL/GenBank/DDBJ whole genome shotgun (WGS) entry which is preliminary data.</text>
</comment>
<evidence type="ECO:0000256" key="7">
    <source>
        <dbReference type="SAM" id="Phobius"/>
    </source>
</evidence>
<feature type="transmembrane region" description="Helical" evidence="7">
    <location>
        <begin position="254"/>
        <end position="276"/>
    </location>
</feature>
<evidence type="ECO:0000256" key="5">
    <source>
        <dbReference type="ARBA" id="ARBA00023136"/>
    </source>
</evidence>
<evidence type="ECO:0000256" key="2">
    <source>
        <dbReference type="ARBA" id="ARBA00010663"/>
    </source>
</evidence>
<evidence type="ECO:0000256" key="3">
    <source>
        <dbReference type="ARBA" id="ARBA00022692"/>
    </source>
</evidence>
<feature type="signal peptide" evidence="8">
    <location>
        <begin position="1"/>
        <end position="15"/>
    </location>
</feature>
<feature type="transmembrane region" description="Helical" evidence="7">
    <location>
        <begin position="45"/>
        <end position="74"/>
    </location>
</feature>
<evidence type="ECO:0000313" key="10">
    <source>
        <dbReference type="EMBL" id="KAK8726018.1"/>
    </source>
</evidence>
<keyword evidence="11" id="KW-1185">Reference proteome</keyword>
<keyword evidence="5 7" id="KW-0472">Membrane</keyword>
<organism evidence="10 11">
    <name type="scientific">Cherax quadricarinatus</name>
    <name type="common">Australian red claw crayfish</name>
    <dbReference type="NCBI Taxonomy" id="27406"/>
    <lineage>
        <taxon>Eukaryota</taxon>
        <taxon>Metazoa</taxon>
        <taxon>Ecdysozoa</taxon>
        <taxon>Arthropoda</taxon>
        <taxon>Crustacea</taxon>
        <taxon>Multicrustacea</taxon>
        <taxon>Malacostraca</taxon>
        <taxon>Eumalacostraca</taxon>
        <taxon>Eucarida</taxon>
        <taxon>Decapoda</taxon>
        <taxon>Pleocyemata</taxon>
        <taxon>Astacidea</taxon>
        <taxon>Parastacoidea</taxon>
        <taxon>Parastacidae</taxon>
        <taxon>Cherax</taxon>
    </lineage>
</organism>
<keyword evidence="3 7" id="KW-0812">Transmembrane</keyword>
<reference evidence="10 11" key="1">
    <citation type="journal article" date="2024" name="BMC Genomics">
        <title>Genome assembly of redclaw crayfish (Cherax quadricarinatus) provides insights into its immune adaptation and hypoxia tolerance.</title>
        <authorList>
            <person name="Liu Z."/>
            <person name="Zheng J."/>
            <person name="Li H."/>
            <person name="Fang K."/>
            <person name="Wang S."/>
            <person name="He J."/>
            <person name="Zhou D."/>
            <person name="Weng S."/>
            <person name="Chi M."/>
            <person name="Gu Z."/>
            <person name="He J."/>
            <person name="Li F."/>
            <person name="Wang M."/>
        </authorList>
    </citation>
    <scope>NUCLEOTIDE SEQUENCE [LARGE SCALE GENOMIC DNA]</scope>
    <source>
        <strain evidence="10">ZL_2023a</strain>
    </source>
</reference>
<dbReference type="InterPro" id="IPR017452">
    <property type="entry name" value="GPCR_Rhodpsn_7TM"/>
</dbReference>
<feature type="transmembrane region" description="Helical" evidence="7">
    <location>
        <begin position="147"/>
        <end position="170"/>
    </location>
</feature>
<keyword evidence="4 7" id="KW-1133">Transmembrane helix</keyword>
<dbReference type="InterPro" id="IPR000276">
    <property type="entry name" value="GPCR_Rhodpsn"/>
</dbReference>
<evidence type="ECO:0000256" key="6">
    <source>
        <dbReference type="SAM" id="MobiDB-lite"/>
    </source>
</evidence>
<comment type="subcellular location">
    <subcellularLocation>
        <location evidence="1">Membrane</location>
    </subcellularLocation>
</comment>
<feature type="transmembrane region" description="Helical" evidence="7">
    <location>
        <begin position="94"/>
        <end position="115"/>
    </location>
</feature>
<dbReference type="GO" id="GO:0005886">
    <property type="term" value="C:plasma membrane"/>
    <property type="evidence" value="ECO:0007669"/>
    <property type="project" value="TreeGrafter"/>
</dbReference>
<comment type="similarity">
    <text evidence="2">Belongs to the G-protein coupled receptor 1 family.</text>
</comment>
<dbReference type="PRINTS" id="PR00237">
    <property type="entry name" value="GPCRRHODOPSN"/>
</dbReference>
<gene>
    <name evidence="10" type="ORF">OTU49_010338</name>
</gene>
<feature type="region of interest" description="Disordered" evidence="6">
    <location>
        <begin position="188"/>
        <end position="221"/>
    </location>
</feature>
<dbReference type="EMBL" id="JARKIK010000080">
    <property type="protein sequence ID" value="KAK8726018.1"/>
    <property type="molecule type" value="Genomic_DNA"/>
</dbReference>
<evidence type="ECO:0000259" key="9">
    <source>
        <dbReference type="PROSITE" id="PS50262"/>
    </source>
</evidence>
<dbReference type="GO" id="GO:0008528">
    <property type="term" value="F:G protein-coupled peptide receptor activity"/>
    <property type="evidence" value="ECO:0007669"/>
    <property type="project" value="TreeGrafter"/>
</dbReference>
<feature type="domain" description="G-protein coupled receptors family 1 profile" evidence="9">
    <location>
        <begin position="1"/>
        <end position="309"/>
    </location>
</feature>
<dbReference type="CDD" id="cd14978">
    <property type="entry name" value="7tmA_FMRFamide_R-like"/>
    <property type="match status" value="1"/>
</dbReference>
<dbReference type="SUPFAM" id="SSF81321">
    <property type="entry name" value="Family A G protein-coupled receptor-like"/>
    <property type="match status" value="1"/>
</dbReference>
<dbReference type="PANTHER" id="PTHR46273:SF4">
    <property type="entry name" value="AT19640P"/>
    <property type="match status" value="1"/>
</dbReference>
<evidence type="ECO:0000256" key="1">
    <source>
        <dbReference type="ARBA" id="ARBA00004370"/>
    </source>
</evidence>
<feature type="compositionally biased region" description="Polar residues" evidence="6">
    <location>
        <begin position="191"/>
        <end position="211"/>
    </location>
</feature>